<evidence type="ECO:0000256" key="5">
    <source>
        <dbReference type="SAM" id="MobiDB-lite"/>
    </source>
</evidence>
<keyword evidence="8" id="KW-1185">Reference proteome</keyword>
<dbReference type="InterPro" id="IPR017941">
    <property type="entry name" value="Rieske_2Fe-2S"/>
</dbReference>
<evidence type="ECO:0000313" key="7">
    <source>
        <dbReference type="EMBL" id="SFP56875.1"/>
    </source>
</evidence>
<dbReference type="STRING" id="1079859.SAMN04515674_10436"/>
<dbReference type="EMBL" id="FOXH01000004">
    <property type="protein sequence ID" value="SFP56875.1"/>
    <property type="molecule type" value="Genomic_DNA"/>
</dbReference>
<feature type="compositionally biased region" description="Polar residues" evidence="5">
    <location>
        <begin position="42"/>
        <end position="51"/>
    </location>
</feature>
<evidence type="ECO:0000256" key="3">
    <source>
        <dbReference type="ARBA" id="ARBA00023004"/>
    </source>
</evidence>
<organism evidence="7 8">
    <name type="scientific">Pseudarcicella hirudinis</name>
    <dbReference type="NCBI Taxonomy" id="1079859"/>
    <lineage>
        <taxon>Bacteria</taxon>
        <taxon>Pseudomonadati</taxon>
        <taxon>Bacteroidota</taxon>
        <taxon>Cytophagia</taxon>
        <taxon>Cytophagales</taxon>
        <taxon>Flectobacillaceae</taxon>
        <taxon>Pseudarcicella</taxon>
    </lineage>
</organism>
<dbReference type="RefSeq" id="WP_092015151.1">
    <property type="nucleotide sequence ID" value="NZ_FOXH01000004.1"/>
</dbReference>
<reference evidence="7 8" key="1">
    <citation type="submission" date="2016-10" db="EMBL/GenBank/DDBJ databases">
        <authorList>
            <person name="de Groot N.N."/>
        </authorList>
    </citation>
    <scope>NUCLEOTIDE SEQUENCE [LARGE SCALE GENOMIC DNA]</scope>
    <source>
        <strain evidence="8">E92,LMG 26720,CCM 7988</strain>
    </source>
</reference>
<dbReference type="PROSITE" id="PS51257">
    <property type="entry name" value="PROKAR_LIPOPROTEIN"/>
    <property type="match status" value="1"/>
</dbReference>
<feature type="region of interest" description="Disordered" evidence="5">
    <location>
        <begin position="42"/>
        <end position="65"/>
    </location>
</feature>
<dbReference type="PROSITE" id="PS51296">
    <property type="entry name" value="RIESKE"/>
    <property type="match status" value="1"/>
</dbReference>
<evidence type="ECO:0000256" key="1">
    <source>
        <dbReference type="ARBA" id="ARBA00022714"/>
    </source>
</evidence>
<evidence type="ECO:0000256" key="2">
    <source>
        <dbReference type="ARBA" id="ARBA00022723"/>
    </source>
</evidence>
<dbReference type="InterPro" id="IPR036922">
    <property type="entry name" value="Rieske_2Fe-2S_sf"/>
</dbReference>
<feature type="compositionally biased region" description="Low complexity" evidence="5">
    <location>
        <begin position="52"/>
        <end position="65"/>
    </location>
</feature>
<dbReference type="Gene3D" id="2.102.10.10">
    <property type="entry name" value="Rieske [2Fe-2S] iron-sulphur domain"/>
    <property type="match status" value="1"/>
</dbReference>
<keyword evidence="4" id="KW-0411">Iron-sulfur</keyword>
<gene>
    <name evidence="7" type="ORF">SAMN04515674_10436</name>
</gene>
<dbReference type="SUPFAM" id="SSF50022">
    <property type="entry name" value="ISP domain"/>
    <property type="match status" value="1"/>
</dbReference>
<dbReference type="GO" id="GO:0051537">
    <property type="term" value="F:2 iron, 2 sulfur cluster binding"/>
    <property type="evidence" value="ECO:0007669"/>
    <property type="project" value="UniProtKB-KW"/>
</dbReference>
<evidence type="ECO:0000256" key="4">
    <source>
        <dbReference type="ARBA" id="ARBA00023014"/>
    </source>
</evidence>
<proteinExistence type="predicted"/>
<evidence type="ECO:0000313" key="8">
    <source>
        <dbReference type="Proteomes" id="UP000199306"/>
    </source>
</evidence>
<dbReference type="AlphaFoldDB" id="A0A1I5REH4"/>
<dbReference type="OrthoDB" id="165343at2"/>
<evidence type="ECO:0000259" key="6">
    <source>
        <dbReference type="PROSITE" id="PS51296"/>
    </source>
</evidence>
<name>A0A1I5REH4_9BACT</name>
<protein>
    <submittedName>
        <fullName evidence="7">Rieske [2Fe-2S] domain-containing protein</fullName>
    </submittedName>
</protein>
<accession>A0A1I5REH4</accession>
<dbReference type="Proteomes" id="UP000199306">
    <property type="component" value="Unassembled WGS sequence"/>
</dbReference>
<sequence>MKRHEFLKSIGFRGAALMAVLSSCTRKEDSILNVLTLSPAQNTPGATTPADSSSNGGTSGNPSSGGIDLSTIKNPILNIDLSSGSAANLKKVGGYITQNGIVVAQSSAGVYVAATQTCSHEPKKKVIFNVTEFYCTEHGARFTLEGKGKNSFGSGGLTIYKVATDGKKIVIYS</sequence>
<feature type="domain" description="Rieske" evidence="6">
    <location>
        <begin position="73"/>
        <end position="171"/>
    </location>
</feature>
<keyword evidence="2" id="KW-0479">Metal-binding</keyword>
<keyword evidence="3" id="KW-0408">Iron</keyword>
<dbReference type="GO" id="GO:0046872">
    <property type="term" value="F:metal ion binding"/>
    <property type="evidence" value="ECO:0007669"/>
    <property type="project" value="UniProtKB-KW"/>
</dbReference>
<keyword evidence="1" id="KW-0001">2Fe-2S</keyword>